<proteinExistence type="predicted"/>
<feature type="non-terminal residue" evidence="1">
    <location>
        <position position="1"/>
    </location>
</feature>
<gene>
    <name evidence="1" type="ORF">M9458_048140</name>
</gene>
<reference evidence="1 2" key="1">
    <citation type="submission" date="2024-05" db="EMBL/GenBank/DDBJ databases">
        <title>Genome sequencing and assembly of Indian major carp, Cirrhinus mrigala (Hamilton, 1822).</title>
        <authorList>
            <person name="Mohindra V."/>
            <person name="Chowdhury L.M."/>
            <person name="Lal K."/>
            <person name="Jena J.K."/>
        </authorList>
    </citation>
    <scope>NUCLEOTIDE SEQUENCE [LARGE SCALE GENOMIC DNA]</scope>
    <source>
        <strain evidence="1">CM1030</strain>
        <tissue evidence="1">Blood</tissue>
    </source>
</reference>
<protein>
    <submittedName>
        <fullName evidence="1">Uncharacterized protein</fullName>
    </submittedName>
</protein>
<dbReference type="Proteomes" id="UP001529510">
    <property type="component" value="Unassembled WGS sequence"/>
</dbReference>
<organism evidence="1 2">
    <name type="scientific">Cirrhinus mrigala</name>
    <name type="common">Mrigala</name>
    <dbReference type="NCBI Taxonomy" id="683832"/>
    <lineage>
        <taxon>Eukaryota</taxon>
        <taxon>Metazoa</taxon>
        <taxon>Chordata</taxon>
        <taxon>Craniata</taxon>
        <taxon>Vertebrata</taxon>
        <taxon>Euteleostomi</taxon>
        <taxon>Actinopterygii</taxon>
        <taxon>Neopterygii</taxon>
        <taxon>Teleostei</taxon>
        <taxon>Ostariophysi</taxon>
        <taxon>Cypriniformes</taxon>
        <taxon>Cyprinidae</taxon>
        <taxon>Labeoninae</taxon>
        <taxon>Labeonini</taxon>
        <taxon>Cirrhinus</taxon>
    </lineage>
</organism>
<feature type="non-terminal residue" evidence="1">
    <location>
        <position position="59"/>
    </location>
</feature>
<keyword evidence="2" id="KW-1185">Reference proteome</keyword>
<comment type="caution">
    <text evidence="1">The sequence shown here is derived from an EMBL/GenBank/DDBJ whole genome shotgun (WGS) entry which is preliminary data.</text>
</comment>
<evidence type="ECO:0000313" key="2">
    <source>
        <dbReference type="Proteomes" id="UP001529510"/>
    </source>
</evidence>
<sequence length="59" mass="6439">FAASVRYFGGAEPISVKLVAGRDEEAVGLKAASALAPQDIHKRRMSIAKRFSFMIDGWD</sequence>
<accession>A0ABD0N621</accession>
<dbReference type="EMBL" id="JAMKFB020000024">
    <property type="protein sequence ID" value="KAL0156894.1"/>
    <property type="molecule type" value="Genomic_DNA"/>
</dbReference>
<name>A0ABD0N621_CIRMR</name>
<dbReference type="AlphaFoldDB" id="A0ABD0N621"/>
<evidence type="ECO:0000313" key="1">
    <source>
        <dbReference type="EMBL" id="KAL0156894.1"/>
    </source>
</evidence>